<dbReference type="InterPro" id="IPR050951">
    <property type="entry name" value="Retrovirus_Pol_polyprotein"/>
</dbReference>
<dbReference type="InterPro" id="IPR012337">
    <property type="entry name" value="RNaseH-like_sf"/>
</dbReference>
<dbReference type="AlphaFoldDB" id="A0A7J8AUY8"/>
<proteinExistence type="predicted"/>
<dbReference type="EMBL" id="JACAGC010000001">
    <property type="protein sequence ID" value="KAF6390407.1"/>
    <property type="molecule type" value="Genomic_DNA"/>
</dbReference>
<protein>
    <recommendedName>
        <fullName evidence="3">Integrase catalytic domain-containing protein</fullName>
    </recommendedName>
</protein>
<comment type="caution">
    <text evidence="1">The sequence shown here is derived from an EMBL/GenBank/DDBJ whole genome shotgun (WGS) entry which is preliminary data.</text>
</comment>
<evidence type="ECO:0008006" key="3">
    <source>
        <dbReference type="Google" id="ProtNLM"/>
    </source>
</evidence>
<dbReference type="GO" id="GO:0003676">
    <property type="term" value="F:nucleic acid binding"/>
    <property type="evidence" value="ECO:0007669"/>
    <property type="project" value="InterPro"/>
</dbReference>
<evidence type="ECO:0000313" key="2">
    <source>
        <dbReference type="Proteomes" id="UP000585614"/>
    </source>
</evidence>
<accession>A0A7J8AUY8</accession>
<sequence length="133" mass="14854">MGINRRLHTAYRPQSSGKVEHMNRTFKETLAKLHQETSLEWVDLIPLAVLWARCTPGKSGFSPFKIMFGRPPPLLTSLPGDIRQLGFSSLQNQMAALGKVLTDVRAYILERAPISLGAPVHSFTLGDQVWVKD</sequence>
<name>A0A7J8AUY8_RHIFE</name>
<gene>
    <name evidence="1" type="ORF">mRhiFer1_007963</name>
</gene>
<dbReference type="Proteomes" id="UP000585614">
    <property type="component" value="Unassembled WGS sequence"/>
</dbReference>
<dbReference type="PANTHER" id="PTHR37984">
    <property type="entry name" value="PROTEIN CBG26694"/>
    <property type="match status" value="1"/>
</dbReference>
<evidence type="ECO:0000313" key="1">
    <source>
        <dbReference type="EMBL" id="KAF6390407.1"/>
    </source>
</evidence>
<dbReference type="PANTHER" id="PTHR37984:SF5">
    <property type="entry name" value="PROTEIN NYNRIN-LIKE"/>
    <property type="match status" value="1"/>
</dbReference>
<dbReference type="Gene3D" id="3.30.420.10">
    <property type="entry name" value="Ribonuclease H-like superfamily/Ribonuclease H"/>
    <property type="match status" value="1"/>
</dbReference>
<dbReference type="InterPro" id="IPR036397">
    <property type="entry name" value="RNaseH_sf"/>
</dbReference>
<dbReference type="SUPFAM" id="SSF53098">
    <property type="entry name" value="Ribonuclease H-like"/>
    <property type="match status" value="1"/>
</dbReference>
<reference evidence="1 2" key="1">
    <citation type="journal article" date="2020" name="Nature">
        <title>Six reference-quality genomes reveal evolution of bat adaptations.</title>
        <authorList>
            <person name="Jebb D."/>
            <person name="Huang Z."/>
            <person name="Pippel M."/>
            <person name="Hughes G.M."/>
            <person name="Lavrichenko K."/>
            <person name="Devanna P."/>
            <person name="Winkler S."/>
            <person name="Jermiin L.S."/>
            <person name="Skirmuntt E.C."/>
            <person name="Katzourakis A."/>
            <person name="Burkitt-Gray L."/>
            <person name="Ray D.A."/>
            <person name="Sullivan K.A.M."/>
            <person name="Roscito J.G."/>
            <person name="Kirilenko B.M."/>
            <person name="Davalos L.M."/>
            <person name="Corthals A.P."/>
            <person name="Power M.L."/>
            <person name="Jones G."/>
            <person name="Ransome R.D."/>
            <person name="Dechmann D.K.N."/>
            <person name="Locatelli A.G."/>
            <person name="Puechmaille S.J."/>
            <person name="Fedrigo O."/>
            <person name="Jarvis E.D."/>
            <person name="Hiller M."/>
            <person name="Vernes S.C."/>
            <person name="Myers E.W."/>
            <person name="Teeling E.C."/>
        </authorList>
    </citation>
    <scope>NUCLEOTIDE SEQUENCE [LARGE SCALE GENOMIC DNA]</scope>
    <source>
        <strain evidence="1">MRhiFer1</strain>
        <tissue evidence="1">Lung</tissue>
    </source>
</reference>
<organism evidence="1 2">
    <name type="scientific">Rhinolophus ferrumequinum</name>
    <name type="common">Greater horseshoe bat</name>
    <dbReference type="NCBI Taxonomy" id="59479"/>
    <lineage>
        <taxon>Eukaryota</taxon>
        <taxon>Metazoa</taxon>
        <taxon>Chordata</taxon>
        <taxon>Craniata</taxon>
        <taxon>Vertebrata</taxon>
        <taxon>Euteleostomi</taxon>
        <taxon>Mammalia</taxon>
        <taxon>Eutheria</taxon>
        <taxon>Laurasiatheria</taxon>
        <taxon>Chiroptera</taxon>
        <taxon>Yinpterochiroptera</taxon>
        <taxon>Rhinolophoidea</taxon>
        <taxon>Rhinolophidae</taxon>
        <taxon>Rhinolophinae</taxon>
        <taxon>Rhinolophus</taxon>
    </lineage>
</organism>